<dbReference type="Pfam" id="PF00027">
    <property type="entry name" value="cNMP_binding"/>
    <property type="match status" value="1"/>
</dbReference>
<reference evidence="3" key="1">
    <citation type="submission" date="2016-11" db="EMBL/GenBank/DDBJ databases">
        <authorList>
            <person name="Varghese N."/>
            <person name="Submissions S."/>
        </authorList>
    </citation>
    <scope>NUCLEOTIDE SEQUENCE [LARGE SCALE GENOMIC DNA]</scope>
    <source>
        <strain evidence="3">DSM 1811</strain>
    </source>
</reference>
<dbReference type="PROSITE" id="PS50042">
    <property type="entry name" value="CNMP_BINDING_3"/>
    <property type="match status" value="1"/>
</dbReference>
<dbReference type="GO" id="GO:0016301">
    <property type="term" value="F:kinase activity"/>
    <property type="evidence" value="ECO:0007669"/>
    <property type="project" value="UniProtKB-KW"/>
</dbReference>
<dbReference type="InterPro" id="IPR000595">
    <property type="entry name" value="cNMP-bd_dom"/>
</dbReference>
<keyword evidence="2" id="KW-0418">Kinase</keyword>
<dbReference type="SUPFAM" id="SSF51206">
    <property type="entry name" value="cAMP-binding domain-like"/>
    <property type="match status" value="1"/>
</dbReference>
<evidence type="ECO:0000313" key="3">
    <source>
        <dbReference type="Proteomes" id="UP000184121"/>
    </source>
</evidence>
<keyword evidence="2" id="KW-0808">Transferase</keyword>
<dbReference type="RefSeq" id="WP_072972338.1">
    <property type="nucleotide sequence ID" value="NZ_FRBY01000003.1"/>
</dbReference>
<feature type="domain" description="Cyclic nucleotide-binding" evidence="1">
    <location>
        <begin position="11"/>
        <end position="114"/>
    </location>
</feature>
<dbReference type="STRING" id="29534.SAMN05444366_2230"/>
<dbReference type="Gene3D" id="2.60.120.10">
    <property type="entry name" value="Jelly Rolls"/>
    <property type="match status" value="1"/>
</dbReference>
<dbReference type="Proteomes" id="UP000184121">
    <property type="component" value="Unassembled WGS sequence"/>
</dbReference>
<dbReference type="OrthoDB" id="1092431at2"/>
<dbReference type="InterPro" id="IPR018490">
    <property type="entry name" value="cNMP-bd_dom_sf"/>
</dbReference>
<proteinExistence type="predicted"/>
<dbReference type="AlphaFoldDB" id="A0A1M7FR34"/>
<gene>
    <name evidence="2" type="ORF">SAMN05444366_2230</name>
</gene>
<protein>
    <submittedName>
        <fullName evidence="2">cAMP-binding domain of CRP or a regulatory subunit of cAMP-dependent protein kinases</fullName>
    </submittedName>
</protein>
<keyword evidence="3" id="KW-1185">Reference proteome</keyword>
<dbReference type="InterPro" id="IPR014710">
    <property type="entry name" value="RmlC-like_jellyroll"/>
</dbReference>
<organism evidence="2 3">
    <name type="scientific">Flavobacterium saccharophilum</name>
    <dbReference type="NCBI Taxonomy" id="29534"/>
    <lineage>
        <taxon>Bacteria</taxon>
        <taxon>Pseudomonadati</taxon>
        <taxon>Bacteroidota</taxon>
        <taxon>Flavobacteriia</taxon>
        <taxon>Flavobacteriales</taxon>
        <taxon>Flavobacteriaceae</taxon>
        <taxon>Flavobacterium</taxon>
    </lineage>
</organism>
<name>A0A1M7FR34_9FLAO</name>
<dbReference type="EMBL" id="FRBY01000003">
    <property type="protein sequence ID" value="SHM06524.1"/>
    <property type="molecule type" value="Genomic_DNA"/>
</dbReference>
<evidence type="ECO:0000259" key="1">
    <source>
        <dbReference type="PROSITE" id="PS50042"/>
    </source>
</evidence>
<evidence type="ECO:0000313" key="2">
    <source>
        <dbReference type="EMBL" id="SHM06524.1"/>
    </source>
</evidence>
<accession>A0A1M7FR34</accession>
<sequence length="173" mass="20460">MQETLKEHICKIVQISNEEYLEIEDFFDNKKYKKDKYIIESGNTSTHEFFIIQGLVAASHINYEGKSHIVQFATEGQWISDVQSFNTGCSTNISIKCLEDTELYCISYQDKEKLCAISRKMEFFFRKRSNANNIMLQNRILLFMCSNSKDRYEQFIRQYPKIHRRLPKVLIAS</sequence>